<name>A0A3E0U0I7_9GAMM</name>
<protein>
    <submittedName>
        <fullName evidence="2">Uncharacterized protein</fullName>
    </submittedName>
</protein>
<proteinExistence type="predicted"/>
<evidence type="ECO:0000313" key="3">
    <source>
        <dbReference type="Proteomes" id="UP000256899"/>
    </source>
</evidence>
<dbReference type="RefSeq" id="WP_116014224.1">
    <property type="nucleotide sequence ID" value="NZ_QUOT01000001.1"/>
</dbReference>
<reference evidence="3" key="1">
    <citation type="submission" date="2018-08" db="EMBL/GenBank/DDBJ databases">
        <title>Thalassotalea euphylliae genome.</title>
        <authorList>
            <person name="Summers S."/>
            <person name="Rice S.A."/>
            <person name="Freckelton M.L."/>
            <person name="Nedved B.T."/>
            <person name="Hadfield M.G."/>
        </authorList>
    </citation>
    <scope>NUCLEOTIDE SEQUENCE [LARGE SCALE GENOMIC DNA]</scope>
    <source>
        <strain evidence="3">H3</strain>
    </source>
</reference>
<dbReference type="AlphaFoldDB" id="A0A3E0U0I7"/>
<keyword evidence="1" id="KW-1133">Transmembrane helix</keyword>
<organism evidence="2 3">
    <name type="scientific">Thalassotalea euphylliae</name>
    <dbReference type="NCBI Taxonomy" id="1655234"/>
    <lineage>
        <taxon>Bacteria</taxon>
        <taxon>Pseudomonadati</taxon>
        <taxon>Pseudomonadota</taxon>
        <taxon>Gammaproteobacteria</taxon>
        <taxon>Alteromonadales</taxon>
        <taxon>Colwelliaceae</taxon>
        <taxon>Thalassotalea</taxon>
    </lineage>
</organism>
<keyword evidence="1" id="KW-0472">Membrane</keyword>
<keyword evidence="1" id="KW-0812">Transmembrane</keyword>
<accession>A0A3E0U0I7</accession>
<dbReference type="Proteomes" id="UP000256899">
    <property type="component" value="Unassembled WGS sequence"/>
</dbReference>
<sequence>MTKYNEQLTLLRSPLFLYALFFGLLAALVLTFALGIRALWFVEHEQQMLKEELLEFKQEILDIYHEDGAMGVREELATVFPNLTNFAERPTLFKTELA</sequence>
<feature type="transmembrane region" description="Helical" evidence="1">
    <location>
        <begin position="15"/>
        <end position="40"/>
    </location>
</feature>
<evidence type="ECO:0000256" key="1">
    <source>
        <dbReference type="SAM" id="Phobius"/>
    </source>
</evidence>
<evidence type="ECO:0000313" key="2">
    <source>
        <dbReference type="EMBL" id="REL30087.1"/>
    </source>
</evidence>
<comment type="caution">
    <text evidence="2">The sequence shown here is derived from an EMBL/GenBank/DDBJ whole genome shotgun (WGS) entry which is preliminary data.</text>
</comment>
<keyword evidence="3" id="KW-1185">Reference proteome</keyword>
<dbReference type="EMBL" id="QUOT01000001">
    <property type="protein sequence ID" value="REL30087.1"/>
    <property type="molecule type" value="Genomic_DNA"/>
</dbReference>
<gene>
    <name evidence="2" type="ORF">DXX94_04875</name>
</gene>